<sequence>MTDESAREERWVWRARLAAVCLLLTGLAFRQQPGQVVADTKLDLTVSPWSFLADSLHLWDPQSAFGQLQNQAYGYLWPMGPFHGVLLSAGLPAWVVQRLWWSLLLCVAFVGFWKLAQGMRIGGPWSRLAAALLYALCPRIASELTITSVEVWPMALAPWVLWPLVDRRERSWLWRIGLSAAAVAMCGGVNAVATGAVLVLPTLWFLTRRWSWRTLGAFATWLAASAVAIAWWLGPLVLLGRYSPPFVDWIESAGVTSSTASPFEALRGTSAWLGFLATPLGPEWPGGWAYVTLPVLIVVTSLVASTGLVGVGILRTGESAFLALAVIVGLGLMTLAWTGPFASVLADGVADALDGPLAALRNAHKFDVVLRIPLLLGVAVVLTRLESRSRAHHGLRSLSRLVVVAVVVSATAPSIAAGLARDQAYSAIPEYWRQTATWLDRQPGTGNVLVLPSSSFADFAWGSTKDDPLQALMKRPLVLRDAVPLGSAGATRFLDSLNESIGSGRATPGLSTTLAMAGIGFVVVRNDLRPQAQGDPAQAVHAALWASGLSVETSFGPLMADPLENADTTVGYRTQLRRQLVDVYRVPGAVSASLTPWSEVGRAFGGPEDIPRIQREVGASTFVLGSDASAAGVETPGRYVLTDGLRRREVNFGEVTDNTSPVLGADESPRQDRRVTDYVADPLAAQTTTAWDGIRSVTASTSASDVDATLRAGPSTRPAAALDGDFTTRWISGNADGGVGEWLRVELEKPAVVAQAVITFSDDPPVFGVPKTVRVTSESGERIVPTGGALGPITVTLPPGETRFVQIELLSVEGEANNAFSIAELDLTGVDAQELLQLPVPTQQPDDILLAAGLPGREGCLVLEGRTLCSPSWEQAPEGPSALVRRLTLPESGRYRMSGTVRVRPGSAVEALLARPGASATASSRLVSGVLARPDAVFDGDETTAWVASRSDFSPSMTVTLAQSSDIAGLQFIRSSSVAASAPKVVTLTFDDGSRVRGEVGEDGVLEFEARESATVRIDFGATYALTNLEPGSGVSTYVPVGFSELRVLGANGPIGPLNGGLATGAPCGYGPSLTVAGRTHPTEVRGTLSDLLEDRPLTWRTCDTGEVALPGGVSDVSAKASAEFVPDTLSLTAAAAPQSPSVPTKLEAQRPSAARLTLALPHRTEASVVSVPQNYNTGWRATLDGVQLQPVRINGWMQGWVVPGGAPAQVRAEFSPDRTYRWLLILGATLTLGLLLSTAVLLRTRRRVARWAGPPPAVAPRHAAVLGIVASGLAWFPIVSAVSIGLWMVISAGPGSARRATAIGLGALPVVAASIVAVEPWPGGRANLDSWIVQAAVLVGVGATSALAWGVRRQRRPSTHARHADDPNA</sequence>
<dbReference type="Gene3D" id="2.60.120.260">
    <property type="entry name" value="Galactose-binding domain-like"/>
    <property type="match status" value="1"/>
</dbReference>
<evidence type="ECO:0000259" key="2">
    <source>
        <dbReference type="Pfam" id="PF00754"/>
    </source>
</evidence>
<reference evidence="5 6" key="1">
    <citation type="submission" date="2018-03" db="EMBL/GenBank/DDBJ databases">
        <title>Genomic Encyclopedia of Archaeal and Bacterial Type Strains, Phase II (KMG-II): from individual species to whole genera.</title>
        <authorList>
            <person name="Goeker M."/>
        </authorList>
    </citation>
    <scope>NUCLEOTIDE SEQUENCE [LARGE SCALE GENOMIC DNA]</scope>
    <source>
        <strain evidence="5 6">ATCC BAA-1496</strain>
    </source>
</reference>
<organism evidence="5 6">
    <name type="scientific">Knoellia remsis</name>
    <dbReference type="NCBI Taxonomy" id="407159"/>
    <lineage>
        <taxon>Bacteria</taxon>
        <taxon>Bacillati</taxon>
        <taxon>Actinomycetota</taxon>
        <taxon>Actinomycetes</taxon>
        <taxon>Micrococcales</taxon>
        <taxon>Intrasporangiaceae</taxon>
        <taxon>Knoellia</taxon>
    </lineage>
</organism>
<feature type="transmembrane region" description="Helical" evidence="1">
    <location>
        <begin position="366"/>
        <end position="385"/>
    </location>
</feature>
<dbReference type="GO" id="GO:0016740">
    <property type="term" value="F:transferase activity"/>
    <property type="evidence" value="ECO:0007669"/>
    <property type="project" value="UniProtKB-KW"/>
</dbReference>
<dbReference type="InterPro" id="IPR008979">
    <property type="entry name" value="Galactose-bd-like_sf"/>
</dbReference>
<accession>A0A2T0UUK8</accession>
<dbReference type="EMBL" id="PVTI01000005">
    <property type="protein sequence ID" value="PRY61527.1"/>
    <property type="molecule type" value="Genomic_DNA"/>
</dbReference>
<protein>
    <submittedName>
        <fullName evidence="5">Arabinofuranan 3-O-arabinosyltransferase</fullName>
    </submittedName>
</protein>
<feature type="domain" description="F5/8 type C" evidence="2">
    <location>
        <begin position="698"/>
        <end position="824"/>
    </location>
</feature>
<evidence type="ECO:0000313" key="6">
    <source>
        <dbReference type="Proteomes" id="UP000237822"/>
    </source>
</evidence>
<dbReference type="InterPro" id="IPR021798">
    <property type="entry name" value="AftD_N"/>
</dbReference>
<dbReference type="RefSeq" id="WP_170070128.1">
    <property type="nucleotide sequence ID" value="NZ_PVTI01000005.1"/>
</dbReference>
<feature type="transmembrane region" description="Helical" evidence="1">
    <location>
        <begin position="321"/>
        <end position="346"/>
    </location>
</feature>
<dbReference type="SUPFAM" id="SSF49785">
    <property type="entry name" value="Galactose-binding domain-like"/>
    <property type="match status" value="1"/>
</dbReference>
<feature type="domain" description="Alpha-(1-&gt;3)-arabinofuranosyltransferase N-terminal GT-C" evidence="3">
    <location>
        <begin position="25"/>
        <end position="675"/>
    </location>
</feature>
<feature type="transmembrane region" description="Helical" evidence="1">
    <location>
        <begin position="1264"/>
        <end position="1291"/>
    </location>
</feature>
<dbReference type="Pfam" id="PF00754">
    <property type="entry name" value="F5_F8_type_C"/>
    <property type="match status" value="1"/>
</dbReference>
<dbReference type="Pfam" id="PF24607">
    <property type="entry name" value="CBM_AftD"/>
    <property type="match status" value="1"/>
</dbReference>
<feature type="transmembrane region" description="Helical" evidence="1">
    <location>
        <begin position="1221"/>
        <end position="1243"/>
    </location>
</feature>
<evidence type="ECO:0000259" key="4">
    <source>
        <dbReference type="Pfam" id="PF24607"/>
    </source>
</evidence>
<gene>
    <name evidence="5" type="ORF">BCF74_10585</name>
</gene>
<keyword evidence="1" id="KW-0812">Transmembrane</keyword>
<dbReference type="InterPro" id="IPR056997">
    <property type="entry name" value="CBM_AftD"/>
</dbReference>
<comment type="caution">
    <text evidence="5">The sequence shown here is derived from an EMBL/GenBank/DDBJ whole genome shotgun (WGS) entry which is preliminary data.</text>
</comment>
<dbReference type="Proteomes" id="UP000237822">
    <property type="component" value="Unassembled WGS sequence"/>
</dbReference>
<dbReference type="Pfam" id="PF11847">
    <property type="entry name" value="GT-C_AftD"/>
    <property type="match status" value="1"/>
</dbReference>
<name>A0A2T0UUK8_9MICO</name>
<feature type="transmembrane region" description="Helical" evidence="1">
    <location>
        <begin position="397"/>
        <end position="420"/>
    </location>
</feature>
<dbReference type="InterPro" id="IPR000421">
    <property type="entry name" value="FA58C"/>
</dbReference>
<evidence type="ECO:0000259" key="3">
    <source>
        <dbReference type="Pfam" id="PF11847"/>
    </source>
</evidence>
<proteinExistence type="predicted"/>
<feature type="transmembrane region" description="Helical" evidence="1">
    <location>
        <begin position="288"/>
        <end position="314"/>
    </location>
</feature>
<feature type="transmembrane region" description="Helical" evidence="1">
    <location>
        <begin position="212"/>
        <end position="233"/>
    </location>
</feature>
<keyword evidence="5" id="KW-0808">Transferase</keyword>
<evidence type="ECO:0000256" key="1">
    <source>
        <dbReference type="SAM" id="Phobius"/>
    </source>
</evidence>
<keyword evidence="1" id="KW-0472">Membrane</keyword>
<evidence type="ECO:0000313" key="5">
    <source>
        <dbReference type="EMBL" id="PRY61527.1"/>
    </source>
</evidence>
<keyword evidence="1" id="KW-1133">Transmembrane helix</keyword>
<feature type="transmembrane region" description="Helical" evidence="1">
    <location>
        <begin position="172"/>
        <end position="200"/>
    </location>
</feature>
<feature type="domain" description="Arabinofuranosyltransferase D third carbohydrate binding module" evidence="4">
    <location>
        <begin position="918"/>
        <end position="1053"/>
    </location>
</feature>
<keyword evidence="6" id="KW-1185">Reference proteome</keyword>
<feature type="transmembrane region" description="Helical" evidence="1">
    <location>
        <begin position="1332"/>
        <end position="1352"/>
    </location>
</feature>
<feature type="transmembrane region" description="Helical" evidence="1">
    <location>
        <begin position="99"/>
        <end position="116"/>
    </location>
</feature>